<dbReference type="GO" id="GO:0005737">
    <property type="term" value="C:cytoplasm"/>
    <property type="evidence" value="ECO:0007669"/>
    <property type="project" value="TreeGrafter"/>
</dbReference>
<dbReference type="InterPro" id="IPR020845">
    <property type="entry name" value="AMP-binding_CS"/>
</dbReference>
<name>A0AAX3X482_9BACI</name>
<keyword evidence="4" id="KW-0597">Phosphoprotein</keyword>
<dbReference type="GO" id="GO:0043041">
    <property type="term" value="P:amino acid activation for nonribosomal peptide biosynthetic process"/>
    <property type="evidence" value="ECO:0007669"/>
    <property type="project" value="TreeGrafter"/>
</dbReference>
<comment type="cofactor">
    <cofactor evidence="1">
        <name>pantetheine 4'-phosphate</name>
        <dbReference type="ChEBI" id="CHEBI:47942"/>
    </cofactor>
</comment>
<dbReference type="GO" id="GO:0016874">
    <property type="term" value="F:ligase activity"/>
    <property type="evidence" value="ECO:0007669"/>
    <property type="project" value="UniProtKB-KW"/>
</dbReference>
<dbReference type="EMBL" id="CP126101">
    <property type="protein sequence ID" value="WHY53719.1"/>
    <property type="molecule type" value="Genomic_DNA"/>
</dbReference>
<feature type="domain" description="Carrier" evidence="6">
    <location>
        <begin position="2874"/>
        <end position="2948"/>
    </location>
</feature>
<evidence type="ECO:0000313" key="7">
    <source>
        <dbReference type="EMBL" id="WHY53719.1"/>
    </source>
</evidence>
<dbReference type="NCBIfam" id="TIGR01733">
    <property type="entry name" value="AA-adenyl-dom"/>
    <property type="match status" value="2"/>
</dbReference>
<keyword evidence="3" id="KW-0596">Phosphopantetheine</keyword>
<organism evidence="7 8">
    <name type="scientific">Lysinibacillus pakistanensis</name>
    <dbReference type="NCBI Taxonomy" id="759811"/>
    <lineage>
        <taxon>Bacteria</taxon>
        <taxon>Bacillati</taxon>
        <taxon>Bacillota</taxon>
        <taxon>Bacilli</taxon>
        <taxon>Bacillales</taxon>
        <taxon>Bacillaceae</taxon>
        <taxon>Lysinibacillus</taxon>
    </lineage>
</organism>
<dbReference type="PROSITE" id="PS50075">
    <property type="entry name" value="CARRIER"/>
    <property type="match status" value="2"/>
</dbReference>
<protein>
    <submittedName>
        <fullName evidence="7">Amino acid adenylation domain-containing protein</fullName>
    </submittedName>
</protein>
<dbReference type="Gene3D" id="1.10.1200.10">
    <property type="entry name" value="ACP-like"/>
    <property type="match status" value="3"/>
</dbReference>
<dbReference type="CDD" id="cd02440">
    <property type="entry name" value="AdoMet_MTases"/>
    <property type="match status" value="1"/>
</dbReference>
<dbReference type="GO" id="GO:0009403">
    <property type="term" value="P:toxin biosynthetic process"/>
    <property type="evidence" value="ECO:0007669"/>
    <property type="project" value="UniProtKB-ARBA"/>
</dbReference>
<dbReference type="GO" id="GO:0031177">
    <property type="term" value="F:phosphopantetheine binding"/>
    <property type="evidence" value="ECO:0007669"/>
    <property type="project" value="TreeGrafter"/>
</dbReference>
<dbReference type="PANTHER" id="PTHR45527">
    <property type="entry name" value="NONRIBOSOMAL PEPTIDE SYNTHETASE"/>
    <property type="match status" value="1"/>
</dbReference>
<dbReference type="FunFam" id="3.30.559.30:FF:000006">
    <property type="entry name" value="Yersiniabactin polyketide/non-ribosomal peptide synthetase"/>
    <property type="match status" value="1"/>
</dbReference>
<dbReference type="SUPFAM" id="SSF56801">
    <property type="entry name" value="Acetyl-CoA synthetase-like"/>
    <property type="match status" value="2"/>
</dbReference>
<dbReference type="NCBIfam" id="NF003417">
    <property type="entry name" value="PRK04813.1"/>
    <property type="match status" value="4"/>
</dbReference>
<dbReference type="InterPro" id="IPR009081">
    <property type="entry name" value="PP-bd_ACP"/>
</dbReference>
<dbReference type="InterPro" id="IPR001242">
    <property type="entry name" value="Condensation_dom"/>
</dbReference>
<dbReference type="InterPro" id="IPR010071">
    <property type="entry name" value="AA_adenyl_dom"/>
</dbReference>
<dbReference type="SUPFAM" id="SSF47336">
    <property type="entry name" value="ACP-like"/>
    <property type="match status" value="2"/>
</dbReference>
<dbReference type="InterPro" id="IPR023213">
    <property type="entry name" value="CAT-like_dom_sf"/>
</dbReference>
<reference evidence="7" key="1">
    <citation type="submission" date="2023-05" db="EMBL/GenBank/DDBJ databases">
        <title>Comparative genomics of Bacillaceae isolates and their secondary metabolite potential.</title>
        <authorList>
            <person name="Song L."/>
            <person name="Nielsen L.J."/>
            <person name="Mohite O."/>
            <person name="Xu X."/>
            <person name="Weber T."/>
            <person name="Kovacs A.T."/>
        </authorList>
    </citation>
    <scope>NUCLEOTIDE SEQUENCE</scope>
    <source>
        <strain evidence="7">LY1</strain>
    </source>
</reference>
<dbReference type="RefSeq" id="WP_283872162.1">
    <property type="nucleotide sequence ID" value="NZ_CP126101.1"/>
</dbReference>
<dbReference type="InterPro" id="IPR013217">
    <property type="entry name" value="Methyltransf_12"/>
</dbReference>
<evidence type="ECO:0000256" key="3">
    <source>
        <dbReference type="ARBA" id="ARBA00022450"/>
    </source>
</evidence>
<comment type="similarity">
    <text evidence="2">Belongs to the ATP-dependent AMP-binding enzyme family.</text>
</comment>
<dbReference type="Pfam" id="PF00501">
    <property type="entry name" value="AMP-binding"/>
    <property type="match status" value="2"/>
</dbReference>
<dbReference type="InterPro" id="IPR042099">
    <property type="entry name" value="ANL_N_sf"/>
</dbReference>
<evidence type="ECO:0000259" key="6">
    <source>
        <dbReference type="PROSITE" id="PS50075"/>
    </source>
</evidence>
<dbReference type="FunFam" id="3.30.559.10:FF:000023">
    <property type="entry name" value="Non-ribosomal peptide synthetase"/>
    <property type="match status" value="2"/>
</dbReference>
<evidence type="ECO:0000256" key="4">
    <source>
        <dbReference type="ARBA" id="ARBA00022553"/>
    </source>
</evidence>
<dbReference type="Pfam" id="PF00550">
    <property type="entry name" value="PP-binding"/>
    <property type="match status" value="2"/>
</dbReference>
<dbReference type="Gene3D" id="3.40.50.12780">
    <property type="entry name" value="N-terminal domain of ligase-like"/>
    <property type="match status" value="2"/>
</dbReference>
<gene>
    <name evidence="7" type="ORF">QNH24_10925</name>
</gene>
<dbReference type="Proteomes" id="UP001178322">
    <property type="component" value="Chromosome"/>
</dbReference>
<dbReference type="GO" id="GO:0008610">
    <property type="term" value="P:lipid biosynthetic process"/>
    <property type="evidence" value="ECO:0007669"/>
    <property type="project" value="UniProtKB-ARBA"/>
</dbReference>
<dbReference type="PANTHER" id="PTHR45527:SF10">
    <property type="entry name" value="PYOCHELIN SYNTHASE PCHF"/>
    <property type="match status" value="1"/>
</dbReference>
<dbReference type="Gene3D" id="3.30.559.10">
    <property type="entry name" value="Chloramphenicol acetyltransferase-like domain"/>
    <property type="match status" value="2"/>
</dbReference>
<dbReference type="PROSITE" id="PS00455">
    <property type="entry name" value="AMP_BINDING"/>
    <property type="match status" value="2"/>
</dbReference>
<feature type="domain" description="Carrier" evidence="6">
    <location>
        <begin position="1426"/>
        <end position="1501"/>
    </location>
</feature>
<dbReference type="CDD" id="cd19535">
    <property type="entry name" value="Cyc_NRPS"/>
    <property type="match status" value="2"/>
</dbReference>
<dbReference type="InterPro" id="IPR057737">
    <property type="entry name" value="Condensation_MtbB-like"/>
</dbReference>
<dbReference type="InterPro" id="IPR029063">
    <property type="entry name" value="SAM-dependent_MTases_sf"/>
</dbReference>
<dbReference type="Gene3D" id="3.30.300.30">
    <property type="match status" value="3"/>
</dbReference>
<evidence type="ECO:0000256" key="1">
    <source>
        <dbReference type="ARBA" id="ARBA00001957"/>
    </source>
</evidence>
<dbReference type="Gene3D" id="3.30.559.30">
    <property type="entry name" value="Nonribosomal peptide synthetase, condensation domain"/>
    <property type="match status" value="2"/>
</dbReference>
<sequence length="2962" mass="338951">METEVLLKWQAFRDEVCNMLNPGGQIADDANLLHMGLSSIEMMKLINVSKKLGYRLTFEQLVKKPYLKDWRQLLLEESISEEQFPHMQNQKYVDMYEPFPLTEVQHAYWVGRYDGQYLGNVGCHGYLEINVEQIDTDRLAASWKRLQEHHPMLRSCFTADGQQFILKQSQVKPLIVHDYRMADEQQIKHHLEEIRTQTSHRLLKIDEGQVAELQITLLPENKGRMFFDIDLLVADVQSYQILLRDLAALYNRKAEPQAPLEWNFATYLAEKNEENQQERQEAMAYWTNRLETLPTKPQLPVSNKSEINATFSRRSYFLRAELWEKLKYTSARSGVTPAMTLLTIYSLILNKWSENNHFLINLPLFNRQSTTKHTIEEVVADFTTILLVEVDLQEQRTFLQDVQTIQNQFHTDMKYTAYSGVDVQRDYVRLHNSEQQIAPVVFSCNIGSPLLNEEFKSVFGDIHYMISQTPQVWLDFQVFEQDGGLLLIWDSIDDVFKPQVLDEMFTSFKQTVASVANRDDWSMPLHIPITEQLAIRKNVQSEMTVEPTCLHAPFFTQAQQIPNEQALIFPALQTSITYGALQEKARRIAQYLHLNGIRKGEAVGLLMERGISQIATILGILAAGGVYVPIGLKQPLSRRSKIYEAADIQFIVTDQPQLDDDSGVSYLSVEDAERCEQCSEIIYDAASPAYIIFTSGSTGVPKGVEMTHEAAWNTIYAVNQLNQINIEDCVLAVSATEFDLSVYDMFGLLAVGGKLLLLSEEEVRRADKWVHYIKEFGVTLWNSVPILFEMLCAELEHEEKSLPSIRHIYLSGDWIKQDLVQQIPLKTPHGTLIAMGGATEGGIWSNYFKVTDDTVHKYPSIPYGFPLPNQQYRVVNERGEDCPNQVAGELWIGGNSIAKGYKGNSQQTNNQFISIDGQRWYRTGDYGKYVDDGVLLFLGRKDEQVKVNGHRIELGEIERSLKNKSCIKDAVVLATKQKSGNQLHAFITAEDFGDLFDFQTTSSNIPKLVRSVIESVSQNSDASDFDYSEAMQEFIQETDQLTCYGITSILQQMDFPMNKGESYNIKQLIEEKQIDTRYYELIFQWFSLLHQLHVVATIDHITYTNKMDLSACQLPPLAHYPNILKFSTSFIENGQALLTGKISPASLLFSKNALSPMEVICEEPGAIESHRLVATIINRISTAKKKPIHILELGARSSSFTEAIIQQLAGVDFHYTITDASMYFKGKFDSILSDQIEFAILDMEIDPILQGYTCHKYDLIIANNALHRIKNLLETMPFIEQLLDVDGLMITTENTMNSSLQLITTGFEEQGFTQLEDERKEICQPLLADTQWLEVFKKAGFSNVNVVNHPHLYAHHIFIAQSSPVKKQINQRKLEDYAREQLPDYMIPRHITLLRKMPLTNNGKLNRKLLHASIDIEAQEQTEPTRSMTTMEQKIANVWKYVLEKSHISLDDNFYQLGGDSLIATQLNSQLQKKLNVPTSLEAIFKYPKFSDFTHYIAEQTMAETEEKIPTSFANIESDTTHLYEPFPLTDIQQSYWLGRNSVYDLSDVSAHCYFELECGELDMEAVNAAWNQLIQRHDVMRVVVLNNGLSQQILKDVPAYQIPINDYRNEDHLAFTNGVQATRNQMSQRRFDVSKWPLFDIEASLSPNQTTRLHVSFDNTVFDGYSIFLLFDEWYKLSYIPTQNLPTINISFRDYAIALADLKNSTQYKNDMNYWEDRVQKLPSAPELPLAKQPNEIKEQRFTRYQAVLTKDKWGAMKQMAHQLHLTPSTIIMAAYAEVLGRYSRHQHFTLNLTHFNRLPLHEDVNKLVGDFTSLVLIEIDHRHNSNFIMRCQDVQKQLLRDLEHTLVSGVEVERMLRKDRNHFNEIVMPIVFTSGIGVNKDHLEDISYLGKIIYGASQTPQVWLDHQVFEQDGELILSWDGVEELFPSGLLAEMFDVYLQLLDQLSQGMTAWQQISTVISLPDAKQREIIHEAAIIPTSEETLVSLIEKQWLTFAANPAIIDATKTVTYKELGEMSKNIASAISTELPQTIIILMEKGWQQIVTALGIMRAGAAYLPVDVDTPLERLQQIIQQAHIQTIITTQSLYSRFSHLSLNIYTVESLIEDRSEKMTTLRTVLPDDLAYIIFTSGSTGKPKGVEITHRSVVNTIIDINKRFEVTSSDRSIALSNFTFDLSVYDAFGLLVAGGAVVIPEVQRLKDPEHWLEVLYKHHITIWNTVPTFMEMFVSYHKTATTIAEQGRSLRWVLLSGDWIPLTLPEKIKSIFKDTQVVSLGGATECSIWSNYFMVEMIEDSWKSIPYGKSLSHQQLYVLNANYEDSPVWVKGDLYIGGIGLSTGYCNDQERTNAHFIYHPITGARIYKTGDLARYLPDGNIEFLGREDQQIKMNGHRVELGDIEANLCKLPIVQQAAVIMQDNKLIGHLKLHKDIQHDLVETMTTDTKLSISLETIKNELEHMKPTLPMAELSDYTAAIEWLSVGMMFLDLSVLNIFKNQGQVLMKAEIIGAVANTYESLIGHWLDYLVKYGFIERKQASYIVNFSKEDALQYMNNKLNDFHLGETQPIFQQLKEQLIASQEARLAILKGEQLAKIYLVDSQGFLTPEQLGHYNLWSQYTQDLVNNMISILSKSNEEQGLNVLELGTRTGQGSHQFAQHFSSSGQYTYADESSDFLHRKKAAVTHEHVKFKQYDVNLPPDNQDTDLHTYDLIIAENTLHRSRHLNNTLTYLKRLLKPDGLIILTENVKNNALLLITVAFYEEGYQQLADARKVEKLPLLDCETWQQLWKDEGFNYLLEWPRDDVKWFGEHIMMVEGPSKIQRLNLVQFKEEVKHTLPKYMCPDDYFVHESFPITANGKINRKQLAHYKISDQPELVEQGRQAVTSEEQTIVQAWKEILETACSSVNDNFFEHGGDSLKAIRFINRLSELGYSLTLEKLFLHPTIEGMAANLVAQKNDQNKEEAHVIGTL</sequence>
<accession>A0AAX3X482</accession>
<dbReference type="InterPro" id="IPR045851">
    <property type="entry name" value="AMP-bd_C_sf"/>
</dbReference>
<dbReference type="Pfam" id="PF00668">
    <property type="entry name" value="Condensation"/>
    <property type="match status" value="2"/>
</dbReference>
<dbReference type="SUPFAM" id="SSF53335">
    <property type="entry name" value="S-adenosyl-L-methionine-dependent methyltransferases"/>
    <property type="match status" value="2"/>
</dbReference>
<dbReference type="Pfam" id="PF13489">
    <property type="entry name" value="Methyltransf_23"/>
    <property type="match status" value="1"/>
</dbReference>
<evidence type="ECO:0000256" key="5">
    <source>
        <dbReference type="ARBA" id="ARBA00022598"/>
    </source>
</evidence>
<dbReference type="SUPFAM" id="SSF52777">
    <property type="entry name" value="CoA-dependent acyltransferases"/>
    <property type="match status" value="4"/>
</dbReference>
<dbReference type="InterPro" id="IPR000873">
    <property type="entry name" value="AMP-dep_synth/lig_dom"/>
</dbReference>
<evidence type="ECO:0000256" key="2">
    <source>
        <dbReference type="ARBA" id="ARBA00006432"/>
    </source>
</evidence>
<proteinExistence type="inferred from homology"/>
<dbReference type="Pfam" id="PF08242">
    <property type="entry name" value="Methyltransf_12"/>
    <property type="match status" value="1"/>
</dbReference>
<evidence type="ECO:0000313" key="8">
    <source>
        <dbReference type="Proteomes" id="UP001178322"/>
    </source>
</evidence>
<dbReference type="InterPro" id="IPR036736">
    <property type="entry name" value="ACP-like_sf"/>
</dbReference>
<keyword evidence="5" id="KW-0436">Ligase</keyword>
<dbReference type="Gene3D" id="3.40.50.150">
    <property type="entry name" value="Vaccinia Virus protein VP39"/>
    <property type="match status" value="2"/>
</dbReference>